<dbReference type="PANTHER" id="PTHR42919:SF8">
    <property type="entry name" value="N-ALPHA-ACETYLTRANSFERASE 50"/>
    <property type="match status" value="1"/>
</dbReference>
<keyword evidence="1" id="KW-0808">Transferase</keyword>
<dbReference type="OrthoDB" id="47374at2759"/>
<evidence type="ECO:0000313" key="5">
    <source>
        <dbReference type="EMBL" id="EMC94448.1"/>
    </source>
</evidence>
<dbReference type="STRING" id="717646.M2MSG6"/>
<dbReference type="PROSITE" id="PS51186">
    <property type="entry name" value="GNAT"/>
    <property type="match status" value="1"/>
</dbReference>
<dbReference type="InterPro" id="IPR000182">
    <property type="entry name" value="GNAT_dom"/>
</dbReference>
<feature type="compositionally biased region" description="Basic and acidic residues" evidence="3">
    <location>
        <begin position="19"/>
        <end position="36"/>
    </location>
</feature>
<dbReference type="RefSeq" id="XP_007678009.1">
    <property type="nucleotide sequence ID" value="XM_007679819.1"/>
</dbReference>
<evidence type="ECO:0000256" key="3">
    <source>
        <dbReference type="SAM" id="MobiDB-lite"/>
    </source>
</evidence>
<dbReference type="GO" id="GO:0031415">
    <property type="term" value="C:NatA complex"/>
    <property type="evidence" value="ECO:0007669"/>
    <property type="project" value="TreeGrafter"/>
</dbReference>
<accession>M2MSG6</accession>
<dbReference type="CDD" id="cd04301">
    <property type="entry name" value="NAT_SF"/>
    <property type="match status" value="1"/>
</dbReference>
<evidence type="ECO:0000256" key="1">
    <source>
        <dbReference type="ARBA" id="ARBA00022679"/>
    </source>
</evidence>
<dbReference type="InterPro" id="IPR051556">
    <property type="entry name" value="N-term/lysine_N-AcTrnsfr"/>
</dbReference>
<evidence type="ECO:0000313" key="6">
    <source>
        <dbReference type="Proteomes" id="UP000011761"/>
    </source>
</evidence>
<protein>
    <recommendedName>
        <fullName evidence="4">N-acetyltransferase domain-containing protein</fullName>
    </recommendedName>
</protein>
<organism evidence="5 6">
    <name type="scientific">Baudoinia panamericana (strain UAMH 10762)</name>
    <name type="common">Angels' share fungus</name>
    <name type="synonym">Baudoinia compniacensis (strain UAMH 10762)</name>
    <dbReference type="NCBI Taxonomy" id="717646"/>
    <lineage>
        <taxon>Eukaryota</taxon>
        <taxon>Fungi</taxon>
        <taxon>Dikarya</taxon>
        <taxon>Ascomycota</taxon>
        <taxon>Pezizomycotina</taxon>
        <taxon>Dothideomycetes</taxon>
        <taxon>Dothideomycetidae</taxon>
        <taxon>Mycosphaerellales</taxon>
        <taxon>Teratosphaeriaceae</taxon>
        <taxon>Baudoinia</taxon>
    </lineage>
</organism>
<dbReference type="Pfam" id="PF00583">
    <property type="entry name" value="Acetyltransf_1"/>
    <property type="match status" value="1"/>
</dbReference>
<dbReference type="EMBL" id="KB445558">
    <property type="protein sequence ID" value="EMC94448.1"/>
    <property type="molecule type" value="Genomic_DNA"/>
</dbReference>
<evidence type="ECO:0000256" key="2">
    <source>
        <dbReference type="ARBA" id="ARBA00023315"/>
    </source>
</evidence>
<dbReference type="InterPro" id="IPR016181">
    <property type="entry name" value="Acyl_CoA_acyltransferase"/>
</dbReference>
<feature type="domain" description="N-acetyltransferase" evidence="4">
    <location>
        <begin position="88"/>
        <end position="261"/>
    </location>
</feature>
<sequence length="270" mass="29866">MPQSSLTAWLQKPVPVAKPDWKRTKDDYKTKPRSERNAQQSILTLSAPLPPSNSGLDPIQEESSRSLAQGVLKERAPPSPGRPLPANVDIRSCTKADIPAFRQINSLLLPVAYPDSFYREILNDPLTANITQVATWHDDPSFKGKEKGRLIGAIRCRLLGQPVGTSTRQIEHPTKPMLYLSTLVLLSPYRSHGIATHLLNTLVARAINDHGIGSVGAHVWEANAEGLEWYRKRGFRKVGTELGYYRKLEPSGAILMRKEVGIADLLPSIA</sequence>
<dbReference type="GO" id="GO:0007064">
    <property type="term" value="P:mitotic sister chromatid cohesion"/>
    <property type="evidence" value="ECO:0007669"/>
    <property type="project" value="TreeGrafter"/>
</dbReference>
<dbReference type="Proteomes" id="UP000011761">
    <property type="component" value="Unassembled WGS sequence"/>
</dbReference>
<dbReference type="Gene3D" id="3.40.630.30">
    <property type="match status" value="1"/>
</dbReference>
<dbReference type="SUPFAM" id="SSF55729">
    <property type="entry name" value="Acyl-CoA N-acyltransferases (Nat)"/>
    <property type="match status" value="1"/>
</dbReference>
<proteinExistence type="predicted"/>
<evidence type="ECO:0000259" key="4">
    <source>
        <dbReference type="PROSITE" id="PS51186"/>
    </source>
</evidence>
<gene>
    <name evidence="5" type="ORF">BAUCODRAFT_35668</name>
</gene>
<dbReference type="eggNOG" id="KOG3138">
    <property type="taxonomic scope" value="Eukaryota"/>
</dbReference>
<dbReference type="AlphaFoldDB" id="M2MSG6"/>
<dbReference type="GeneID" id="19112759"/>
<name>M2MSG6_BAUPA</name>
<dbReference type="HOGENOM" id="CLU_013985_5_1_1"/>
<dbReference type="KEGG" id="bcom:BAUCODRAFT_35668"/>
<keyword evidence="6" id="KW-1185">Reference proteome</keyword>
<reference evidence="5 6" key="1">
    <citation type="journal article" date="2012" name="PLoS Pathog.">
        <title>Diverse lifestyles and strategies of plant pathogenesis encoded in the genomes of eighteen Dothideomycetes fungi.</title>
        <authorList>
            <person name="Ohm R.A."/>
            <person name="Feau N."/>
            <person name="Henrissat B."/>
            <person name="Schoch C.L."/>
            <person name="Horwitz B.A."/>
            <person name="Barry K.W."/>
            <person name="Condon B.J."/>
            <person name="Copeland A.C."/>
            <person name="Dhillon B."/>
            <person name="Glaser F."/>
            <person name="Hesse C.N."/>
            <person name="Kosti I."/>
            <person name="LaButti K."/>
            <person name="Lindquist E.A."/>
            <person name="Lucas S."/>
            <person name="Salamov A.A."/>
            <person name="Bradshaw R.E."/>
            <person name="Ciuffetti L."/>
            <person name="Hamelin R.C."/>
            <person name="Kema G.H.J."/>
            <person name="Lawrence C."/>
            <person name="Scott J.A."/>
            <person name="Spatafora J.W."/>
            <person name="Turgeon B.G."/>
            <person name="de Wit P.J.G.M."/>
            <person name="Zhong S."/>
            <person name="Goodwin S.B."/>
            <person name="Grigoriev I.V."/>
        </authorList>
    </citation>
    <scope>NUCLEOTIDE SEQUENCE [LARGE SCALE GENOMIC DNA]</scope>
    <source>
        <strain evidence="5 6">UAMH 10762</strain>
    </source>
</reference>
<dbReference type="OMA" id="ICCRLET"/>
<dbReference type="GO" id="GO:0016747">
    <property type="term" value="F:acyltransferase activity, transferring groups other than amino-acyl groups"/>
    <property type="evidence" value="ECO:0007669"/>
    <property type="project" value="InterPro"/>
</dbReference>
<keyword evidence="2" id="KW-0012">Acyltransferase</keyword>
<dbReference type="PANTHER" id="PTHR42919">
    <property type="entry name" value="N-ALPHA-ACETYLTRANSFERASE"/>
    <property type="match status" value="1"/>
</dbReference>
<feature type="region of interest" description="Disordered" evidence="3">
    <location>
        <begin position="1"/>
        <end position="67"/>
    </location>
</feature>